<dbReference type="AlphaFoldDB" id="A0A2P2D687"/>
<reference evidence="1 2" key="1">
    <citation type="submission" date="2018-02" db="EMBL/GenBank/DDBJ databases">
        <title>Novel Leptospira species isolated from soil and water in Japan.</title>
        <authorList>
            <person name="Nakao R."/>
            <person name="Masuzawa T."/>
        </authorList>
    </citation>
    <scope>NUCLEOTIDE SEQUENCE [LARGE SCALE GENOMIC DNA]</scope>
    <source>
        <strain evidence="1 2">E8</strain>
    </source>
</reference>
<dbReference type="Gene3D" id="3.60.15.10">
    <property type="entry name" value="Ribonuclease Z/Hydroxyacylglutathione hydrolase-like"/>
    <property type="match status" value="1"/>
</dbReference>
<evidence type="ECO:0000313" key="1">
    <source>
        <dbReference type="EMBL" id="GBF40145.1"/>
    </source>
</evidence>
<dbReference type="EMBL" id="BFAY01000011">
    <property type="protein sequence ID" value="GBF40145.1"/>
    <property type="molecule type" value="Genomic_DNA"/>
</dbReference>
<comment type="caution">
    <text evidence="1">The sequence shown here is derived from an EMBL/GenBank/DDBJ whole genome shotgun (WGS) entry which is preliminary data.</text>
</comment>
<accession>A0A2P2D687</accession>
<dbReference type="OrthoDB" id="9769598at2"/>
<evidence type="ECO:0000313" key="2">
    <source>
        <dbReference type="Proteomes" id="UP000245076"/>
    </source>
</evidence>
<sequence length="82" mass="9310">MKYIIFLLFSFSIAIYGKEPEIQVSVIGKNIYVHTSYKLLKDAYFPSNGLIVETEEGVVLVDTAWGGRESLKRTLELLEVPK</sequence>
<gene>
    <name evidence="1" type="ORF">LPTSP1_31590</name>
</gene>
<dbReference type="SUPFAM" id="SSF56281">
    <property type="entry name" value="Metallo-hydrolase/oxidoreductase"/>
    <property type="match status" value="1"/>
</dbReference>
<dbReference type="RefSeq" id="WP_108929654.1">
    <property type="nucleotide sequence ID" value="NZ_BFAY01000011.1"/>
</dbReference>
<keyword evidence="2" id="KW-1185">Reference proteome</keyword>
<dbReference type="Proteomes" id="UP000245076">
    <property type="component" value="Unassembled WGS sequence"/>
</dbReference>
<protein>
    <submittedName>
        <fullName evidence="1">Putative beta-lactamase Bla2</fullName>
    </submittedName>
</protein>
<dbReference type="InterPro" id="IPR036866">
    <property type="entry name" value="RibonucZ/Hydroxyglut_hydro"/>
</dbReference>
<name>A0A2P2D687_9LEPT</name>
<organism evidence="1 2">
    <name type="scientific">Leptospira johnsonii</name>
    <dbReference type="NCBI Taxonomy" id="1917820"/>
    <lineage>
        <taxon>Bacteria</taxon>
        <taxon>Pseudomonadati</taxon>
        <taxon>Spirochaetota</taxon>
        <taxon>Spirochaetia</taxon>
        <taxon>Leptospirales</taxon>
        <taxon>Leptospiraceae</taxon>
        <taxon>Leptospira</taxon>
    </lineage>
</organism>
<proteinExistence type="predicted"/>